<dbReference type="PROSITE" id="PS51318">
    <property type="entry name" value="TAT"/>
    <property type="match status" value="1"/>
</dbReference>
<dbReference type="Gene3D" id="3.30.365.10">
    <property type="entry name" value="Aldehyde oxidase/xanthine dehydrogenase, molybdopterin binding domain"/>
    <property type="match status" value="4"/>
</dbReference>
<dbReference type="InterPro" id="IPR006311">
    <property type="entry name" value="TAT_signal"/>
</dbReference>
<feature type="domain" description="Aldehyde oxidase/xanthine dehydrogenase second molybdopterin binding" evidence="2">
    <location>
        <begin position="641"/>
        <end position="879"/>
    </location>
</feature>
<dbReference type="Proteomes" id="UP000321922">
    <property type="component" value="Unassembled WGS sequence"/>
</dbReference>
<dbReference type="EMBL" id="BJXJ01000008">
    <property type="protein sequence ID" value="GEM74973.1"/>
    <property type="molecule type" value="Genomic_DNA"/>
</dbReference>
<dbReference type="SUPFAM" id="SSF54665">
    <property type="entry name" value="CO dehydrogenase molybdoprotein N-domain-like"/>
    <property type="match status" value="1"/>
</dbReference>
<keyword evidence="4" id="KW-1185">Reference proteome</keyword>
<dbReference type="SUPFAM" id="SSF56003">
    <property type="entry name" value="Molybdenum cofactor-binding domain"/>
    <property type="match status" value="1"/>
</dbReference>
<evidence type="ECO:0000313" key="3">
    <source>
        <dbReference type="EMBL" id="GEM74973.1"/>
    </source>
</evidence>
<comment type="caution">
    <text evidence="3">The sequence shown here is derived from an EMBL/GenBank/DDBJ whole genome shotgun (WGS) entry which is preliminary data.</text>
</comment>
<protein>
    <submittedName>
        <fullName evidence="3">Oxidoreductase</fullName>
    </submittedName>
</protein>
<feature type="domain" description="Aldehyde oxidase/xanthine dehydrogenase first molybdopterin binding" evidence="1">
    <location>
        <begin position="264"/>
        <end position="486"/>
    </location>
</feature>
<proteinExistence type="predicted"/>
<dbReference type="Gene3D" id="3.90.1170.50">
    <property type="entry name" value="Aldehyde oxidase/xanthine dehydrogenase, a/b hammerhead"/>
    <property type="match status" value="1"/>
</dbReference>
<dbReference type="InterPro" id="IPR037165">
    <property type="entry name" value="AldOxase/xan_DH_Mopterin-bd_sf"/>
</dbReference>
<dbReference type="GO" id="GO:0005506">
    <property type="term" value="F:iron ion binding"/>
    <property type="evidence" value="ECO:0007669"/>
    <property type="project" value="InterPro"/>
</dbReference>
<dbReference type="PANTHER" id="PTHR11908:SF123">
    <property type="entry name" value="ALDEHYDE OXIDOREDUCTASE MOLYBDENUM-BINDING SUBUNIT PAOC"/>
    <property type="match status" value="1"/>
</dbReference>
<feature type="domain" description="Aldehyde oxidase/xanthine dehydrogenase second molybdopterin binding" evidence="2">
    <location>
        <begin position="513"/>
        <end position="603"/>
    </location>
</feature>
<organism evidence="3 4">
    <name type="scientific">Vibrio sagamiensis NBRC 104589</name>
    <dbReference type="NCBI Taxonomy" id="1219064"/>
    <lineage>
        <taxon>Bacteria</taxon>
        <taxon>Pseudomonadati</taxon>
        <taxon>Pseudomonadota</taxon>
        <taxon>Gammaproteobacteria</taxon>
        <taxon>Vibrionales</taxon>
        <taxon>Vibrionaceae</taxon>
        <taxon>Vibrio</taxon>
    </lineage>
</organism>
<evidence type="ECO:0000259" key="2">
    <source>
        <dbReference type="Pfam" id="PF20256"/>
    </source>
</evidence>
<evidence type="ECO:0000313" key="4">
    <source>
        <dbReference type="Proteomes" id="UP000321922"/>
    </source>
</evidence>
<dbReference type="InterPro" id="IPR046867">
    <property type="entry name" value="AldOxase/xan_DH_MoCoBD2"/>
</dbReference>
<dbReference type="OrthoDB" id="6177861at2"/>
<sequence>MLLPYDISRRNFIKQCVIGGVTIYSAPMLISSANAAKSHPTENFRAKWSNDNKPLFRFDAIEKVTGQKIYGRDYRAIDMPNWPNEQHHALIIRASIANRTYLGFDISFLPEDIKPYKVITADDLKINNIDLIEEFGGNMLLEKGNTPDYLGQEIAILLFDSFVAFNKAKDRIQFNKNVVLYGLDTPLIAESKDPYAAWRIIREEGPLGSNDIYSSLQDGVFFPNYVEHRPVWPQAENSPVDNGKRAMFHAKKLQQDVANNNDWYVLNRTYQTQSIEPMAFEPESYNGWYDRSSQTMHIVISSQAPQHFYYHAGHAISKSSLASEIKNVVVHTPYIGGGFGAKDHTQFPYYGILASMFAKAPVRLANDRFEQFQYGIKRHPFKMVNKLAFEKKTKKLTALISDMEVDGGGRVNFSGPVTMVGASAIQGIYYIPRNDITAVCYPSQTPHAGSMRGFGTLQSMSAMEMMFNEAAAELNIDPIELRKINALKPGERNTQGARPNGDMRYTEMLEMAEKHPTWINRDSAKKTFEAENPEKLYGVGFGIVSKDYGTGAASPSSSVELTPEGKIIVQTCSVEMGTGIDTSQGNLVAQYLGSAADVVKMAVTEEFDAMELFETDNPYITSQERQDEMSQNPRWTPVVSMSSAASMSSFYQSHTTEHAARILFEQTLFPVAVEIWKKKYFNSEFATPDFLDISEARWSDKGLTIKGYPPIDLATLASKAHLDGMITSVMTHAFNRWAWASAEFEINGNSKRYPLDAVAVKRGIGARDVQTNRFGYQVIERNNIDYPKTQLNNAMVTYYAPCATLAEIAIEKASGKVEILSTHTWLEPGKVLVQKLVEGQIEGGLTMGIGHALYEYLPRDENGAGNGTWNLNRYQVPLAEHNGVWNMNYTLLPPLSESDPAKGIAEVVMIPIVPALIEAIYQATNTRFYHTPVRAEDIVEVILS</sequence>
<accession>A0A511QCF0</accession>
<dbReference type="InterPro" id="IPR016208">
    <property type="entry name" value="Ald_Oxase/xanthine_DH-like"/>
</dbReference>
<dbReference type="RefSeq" id="WP_039983467.1">
    <property type="nucleotide sequence ID" value="NZ_BAOJ01000208.1"/>
</dbReference>
<reference evidence="3 4" key="1">
    <citation type="submission" date="2019-07" db="EMBL/GenBank/DDBJ databases">
        <title>Whole genome shotgun sequence of Vibrio sagamiensis NBRC 104589.</title>
        <authorList>
            <person name="Hosoyama A."/>
            <person name="Uohara A."/>
            <person name="Ohji S."/>
            <person name="Ichikawa N."/>
        </authorList>
    </citation>
    <scope>NUCLEOTIDE SEQUENCE [LARGE SCALE GENOMIC DNA]</scope>
    <source>
        <strain evidence="3 4">NBRC 104589</strain>
    </source>
</reference>
<name>A0A511QCF0_9VIBR</name>
<dbReference type="InterPro" id="IPR036856">
    <property type="entry name" value="Ald_Oxase/Xan_DH_a/b_sf"/>
</dbReference>
<dbReference type="GO" id="GO:0016491">
    <property type="term" value="F:oxidoreductase activity"/>
    <property type="evidence" value="ECO:0007669"/>
    <property type="project" value="InterPro"/>
</dbReference>
<evidence type="ECO:0000259" key="1">
    <source>
        <dbReference type="Pfam" id="PF02738"/>
    </source>
</evidence>
<gene>
    <name evidence="3" type="ORF">VSA01S_10850</name>
</gene>
<dbReference type="Pfam" id="PF20256">
    <property type="entry name" value="MoCoBD_2"/>
    <property type="match status" value="2"/>
</dbReference>
<dbReference type="InterPro" id="IPR008274">
    <property type="entry name" value="AldOxase/xan_DH_MoCoBD1"/>
</dbReference>
<dbReference type="PANTHER" id="PTHR11908">
    <property type="entry name" value="XANTHINE DEHYDROGENASE"/>
    <property type="match status" value="1"/>
</dbReference>
<dbReference type="AlphaFoldDB" id="A0A511QCF0"/>
<dbReference type="Pfam" id="PF02738">
    <property type="entry name" value="MoCoBD_1"/>
    <property type="match status" value="1"/>
</dbReference>